<dbReference type="EMBL" id="JAGGMS010000001">
    <property type="protein sequence ID" value="MBP2185312.1"/>
    <property type="molecule type" value="Genomic_DNA"/>
</dbReference>
<sequence length="335" mass="35192">MTFQRILTLAAGSVLLAGCAAHQPEPAAPGTPAPPPAQALAAQAPSPADVRANELGRVPVLMYHRIVASPSSVFDRTPQDFRAELERLAKEDYVPVTTAAFAEGRIDLPAGKHPVVLTFDDGDPTVLTLGQDGKPAPDTAVRILQDVAAAHPGFTPTGSMYVNAEPFGGGEAGTRALRWLHENGFEIGNHTLGHTNLRTASESTAREDVAAGDEAIRTAVPGYRPATLALPFGARPRAAEIARSGEGYEYTGVLLVGAHPAPSPFATEFDASAIPRIRSQGADGEEVDYGSAKWLDELAADPDTRFTSDGDPAKISYPDGTGYPAERFAVTAEAY</sequence>
<organism evidence="6 7">
    <name type="scientific">Amycolatopsis magusensis</name>
    <dbReference type="NCBI Taxonomy" id="882444"/>
    <lineage>
        <taxon>Bacteria</taxon>
        <taxon>Bacillati</taxon>
        <taxon>Actinomycetota</taxon>
        <taxon>Actinomycetes</taxon>
        <taxon>Pseudonocardiales</taxon>
        <taxon>Pseudonocardiaceae</taxon>
        <taxon>Amycolatopsis</taxon>
    </lineage>
</organism>
<dbReference type="RefSeq" id="WP_209668215.1">
    <property type="nucleotide sequence ID" value="NZ_JAGGMS010000001.1"/>
</dbReference>
<dbReference type="InterPro" id="IPR011330">
    <property type="entry name" value="Glyco_hydro/deAcase_b/a-brl"/>
</dbReference>
<feature type="compositionally biased region" description="Pro residues" evidence="3">
    <location>
        <begin position="26"/>
        <end position="37"/>
    </location>
</feature>
<keyword evidence="2 4" id="KW-0732">Signal</keyword>
<dbReference type="InterPro" id="IPR002509">
    <property type="entry name" value="NODB_dom"/>
</dbReference>
<evidence type="ECO:0000313" key="6">
    <source>
        <dbReference type="EMBL" id="MBP2185312.1"/>
    </source>
</evidence>
<dbReference type="InterPro" id="IPR051398">
    <property type="entry name" value="Polysacch_Deacetylase"/>
</dbReference>
<evidence type="ECO:0000313" key="7">
    <source>
        <dbReference type="Proteomes" id="UP000741013"/>
    </source>
</evidence>
<proteinExistence type="predicted"/>
<dbReference type="PROSITE" id="PS51257">
    <property type="entry name" value="PROKAR_LIPOPROTEIN"/>
    <property type="match status" value="1"/>
</dbReference>
<protein>
    <submittedName>
        <fullName evidence="6">Peptidoglycan/xylan/chitin deacetylase (PgdA/CDA1 family)</fullName>
    </submittedName>
</protein>
<dbReference type="PANTHER" id="PTHR34216:SF3">
    <property type="entry name" value="POLY-BETA-1,6-N-ACETYL-D-GLUCOSAMINE N-DEACETYLASE"/>
    <property type="match status" value="1"/>
</dbReference>
<evidence type="ECO:0000256" key="3">
    <source>
        <dbReference type="SAM" id="MobiDB-lite"/>
    </source>
</evidence>
<dbReference type="Proteomes" id="UP000741013">
    <property type="component" value="Unassembled WGS sequence"/>
</dbReference>
<comment type="caution">
    <text evidence="6">The sequence shown here is derived from an EMBL/GenBank/DDBJ whole genome shotgun (WGS) entry which is preliminary data.</text>
</comment>
<reference evidence="6 7" key="1">
    <citation type="submission" date="2021-03" db="EMBL/GenBank/DDBJ databases">
        <title>Sequencing the genomes of 1000 actinobacteria strains.</title>
        <authorList>
            <person name="Klenk H.-P."/>
        </authorList>
    </citation>
    <scope>NUCLEOTIDE SEQUENCE [LARGE SCALE GENOMIC DNA]</scope>
    <source>
        <strain evidence="6 7">DSM 45510</strain>
    </source>
</reference>
<accession>A0ABS4Q0W3</accession>
<evidence type="ECO:0000256" key="1">
    <source>
        <dbReference type="ARBA" id="ARBA00004613"/>
    </source>
</evidence>
<evidence type="ECO:0000259" key="5">
    <source>
        <dbReference type="Pfam" id="PF01522"/>
    </source>
</evidence>
<evidence type="ECO:0000256" key="4">
    <source>
        <dbReference type="SAM" id="SignalP"/>
    </source>
</evidence>
<feature type="signal peptide" evidence="4">
    <location>
        <begin position="1"/>
        <end position="27"/>
    </location>
</feature>
<dbReference type="SUPFAM" id="SSF88713">
    <property type="entry name" value="Glycoside hydrolase/deacetylase"/>
    <property type="match status" value="1"/>
</dbReference>
<dbReference type="Pfam" id="PF01522">
    <property type="entry name" value="Polysacc_deac_1"/>
    <property type="match status" value="1"/>
</dbReference>
<feature type="region of interest" description="Disordered" evidence="3">
    <location>
        <begin position="24"/>
        <end position="46"/>
    </location>
</feature>
<dbReference type="PANTHER" id="PTHR34216">
    <property type="match status" value="1"/>
</dbReference>
<keyword evidence="7" id="KW-1185">Reference proteome</keyword>
<evidence type="ECO:0000256" key="2">
    <source>
        <dbReference type="ARBA" id="ARBA00022729"/>
    </source>
</evidence>
<name>A0ABS4Q0W3_9PSEU</name>
<feature type="chain" id="PRO_5045756936" evidence="4">
    <location>
        <begin position="28"/>
        <end position="335"/>
    </location>
</feature>
<gene>
    <name evidence="6" type="ORF">JOM49_006838</name>
</gene>
<feature type="domain" description="NodB homology" evidence="5">
    <location>
        <begin position="110"/>
        <end position="240"/>
    </location>
</feature>
<comment type="subcellular location">
    <subcellularLocation>
        <location evidence="1">Secreted</location>
    </subcellularLocation>
</comment>
<dbReference type="Gene3D" id="3.20.20.370">
    <property type="entry name" value="Glycoside hydrolase/deacetylase"/>
    <property type="match status" value="1"/>
</dbReference>